<dbReference type="Pfam" id="PF01535">
    <property type="entry name" value="PPR"/>
    <property type="match status" value="2"/>
</dbReference>
<feature type="repeat" description="PPR" evidence="2">
    <location>
        <begin position="88"/>
        <end position="118"/>
    </location>
</feature>
<dbReference type="GO" id="GO:0099402">
    <property type="term" value="P:plant organ development"/>
    <property type="evidence" value="ECO:0007669"/>
    <property type="project" value="UniProtKB-ARBA"/>
</dbReference>
<organism evidence="3 4">
    <name type="scientific">Quillaja saponaria</name>
    <name type="common">Soap bark tree</name>
    <dbReference type="NCBI Taxonomy" id="32244"/>
    <lineage>
        <taxon>Eukaryota</taxon>
        <taxon>Viridiplantae</taxon>
        <taxon>Streptophyta</taxon>
        <taxon>Embryophyta</taxon>
        <taxon>Tracheophyta</taxon>
        <taxon>Spermatophyta</taxon>
        <taxon>Magnoliopsida</taxon>
        <taxon>eudicotyledons</taxon>
        <taxon>Gunneridae</taxon>
        <taxon>Pentapetalae</taxon>
        <taxon>rosids</taxon>
        <taxon>fabids</taxon>
        <taxon>Fabales</taxon>
        <taxon>Quillajaceae</taxon>
        <taxon>Quillaja</taxon>
    </lineage>
</organism>
<dbReference type="FunFam" id="1.25.40.10:FF:000158">
    <property type="entry name" value="pentatricopeptide repeat-containing protein At2g33680"/>
    <property type="match status" value="1"/>
</dbReference>
<reference evidence="3" key="1">
    <citation type="journal article" date="2023" name="Science">
        <title>Elucidation of the pathway for biosynthesis of saponin adjuvants from the soapbark tree.</title>
        <authorList>
            <person name="Reed J."/>
            <person name="Orme A."/>
            <person name="El-Demerdash A."/>
            <person name="Owen C."/>
            <person name="Martin L.B.B."/>
            <person name="Misra R.C."/>
            <person name="Kikuchi S."/>
            <person name="Rejzek M."/>
            <person name="Martin A.C."/>
            <person name="Harkess A."/>
            <person name="Leebens-Mack J."/>
            <person name="Louveau T."/>
            <person name="Stephenson M.J."/>
            <person name="Osbourn A."/>
        </authorList>
    </citation>
    <scope>NUCLEOTIDE SEQUENCE</scope>
    <source>
        <strain evidence="3">S10</strain>
    </source>
</reference>
<dbReference type="FunFam" id="1.25.40.10:FF:000442">
    <property type="entry name" value="Pentatricopeptide repeat-containing protein At3g49710"/>
    <property type="match status" value="1"/>
</dbReference>
<dbReference type="Pfam" id="PF13041">
    <property type="entry name" value="PPR_2"/>
    <property type="match status" value="3"/>
</dbReference>
<dbReference type="EMBL" id="JARAOO010000011">
    <property type="protein sequence ID" value="KAJ7951557.1"/>
    <property type="molecule type" value="Genomic_DNA"/>
</dbReference>
<dbReference type="InterPro" id="IPR011990">
    <property type="entry name" value="TPR-like_helical_dom_sf"/>
</dbReference>
<feature type="repeat" description="PPR" evidence="2">
    <location>
        <begin position="320"/>
        <end position="354"/>
    </location>
</feature>
<evidence type="ECO:0000313" key="3">
    <source>
        <dbReference type="EMBL" id="KAJ7951557.1"/>
    </source>
</evidence>
<evidence type="ECO:0000256" key="2">
    <source>
        <dbReference type="PROSITE-ProRule" id="PRU00708"/>
    </source>
</evidence>
<keyword evidence="1" id="KW-0677">Repeat</keyword>
<dbReference type="GO" id="GO:0009451">
    <property type="term" value="P:RNA modification"/>
    <property type="evidence" value="ECO:0007669"/>
    <property type="project" value="InterPro"/>
</dbReference>
<name>A0AAD7L5A9_QUISA</name>
<dbReference type="PROSITE" id="PS51375">
    <property type="entry name" value="PPR"/>
    <property type="match status" value="4"/>
</dbReference>
<proteinExistence type="predicted"/>
<dbReference type="AlphaFoldDB" id="A0AAD7L5A9"/>
<dbReference type="GO" id="GO:0003723">
    <property type="term" value="F:RNA binding"/>
    <property type="evidence" value="ECO:0007669"/>
    <property type="project" value="InterPro"/>
</dbReference>
<feature type="repeat" description="PPR" evidence="2">
    <location>
        <begin position="219"/>
        <end position="253"/>
    </location>
</feature>
<dbReference type="NCBIfam" id="TIGR00756">
    <property type="entry name" value="PPR"/>
    <property type="match status" value="4"/>
</dbReference>
<gene>
    <name evidence="3" type="ORF">O6P43_027584</name>
</gene>
<dbReference type="InterPro" id="IPR046960">
    <property type="entry name" value="PPR_At4g14850-like_plant"/>
</dbReference>
<comment type="caution">
    <text evidence="3">The sequence shown here is derived from an EMBL/GenBank/DDBJ whole genome shotgun (WGS) entry which is preliminary data.</text>
</comment>
<keyword evidence="4" id="KW-1185">Reference proteome</keyword>
<dbReference type="InterPro" id="IPR002885">
    <property type="entry name" value="PPR_rpt"/>
</dbReference>
<sequence length="438" mass="48931">MKAKQKLCQAIDGLFSVGCATSEAYTRLVLDCVRANDVDQAKRLQSHMDLHLFQPDNTFIQNRILHLYAKFGKLWDARNLFELMPKRDVISWNAMLSTYARVGLLEDLWGIFSGMPSRDSVSYNTVIAGLAGKGYSRAALEVYVRMQEEGFEPTDYTHVSALQACSQLLDIRRGKQIHEMQLSGLKPDQVTVSNVLSAYFQFGNIDAAKKAFSEIKKKDKICWTTMIVGYAQNRREEDALMLFGDMLYQNIRPDSFTISSIVGSCAKLASLYHGQAVHGKAVLMGVDDNMLVSSALVDMYCKCGVTSDAWVIFELMPTRNVISWNAMLRGYAQNGQVSEALSLFQTMLQESLKPDDITFVGVLSACIHADLIEEGQKYFESISERHGMVPTLDHYACMVTLLGRSGCINKAVYLIKGMPHATKLPDLVHPSVCLCHAR</sequence>
<evidence type="ECO:0000256" key="1">
    <source>
        <dbReference type="ARBA" id="ARBA00022737"/>
    </source>
</evidence>
<feature type="repeat" description="PPR" evidence="2">
    <location>
        <begin position="119"/>
        <end position="153"/>
    </location>
</feature>
<protein>
    <submittedName>
        <fullName evidence="3">Pentatricopeptide repeat-containing protein</fullName>
    </submittedName>
</protein>
<dbReference type="Pfam" id="PF13812">
    <property type="entry name" value="PPR_3"/>
    <property type="match status" value="1"/>
</dbReference>
<accession>A0AAD7L5A9</accession>
<dbReference type="Proteomes" id="UP001163823">
    <property type="component" value="Chromosome 11"/>
</dbReference>
<dbReference type="PANTHER" id="PTHR47926">
    <property type="entry name" value="PENTATRICOPEPTIDE REPEAT-CONTAINING PROTEIN"/>
    <property type="match status" value="1"/>
</dbReference>
<evidence type="ECO:0000313" key="4">
    <source>
        <dbReference type="Proteomes" id="UP001163823"/>
    </source>
</evidence>
<dbReference type="Gene3D" id="1.25.40.10">
    <property type="entry name" value="Tetratricopeptide repeat domain"/>
    <property type="match status" value="3"/>
</dbReference>